<dbReference type="PANTHER" id="PTHR43625">
    <property type="entry name" value="AFLATOXIN B1 ALDEHYDE REDUCTASE"/>
    <property type="match status" value="1"/>
</dbReference>
<evidence type="ECO:0000256" key="1">
    <source>
        <dbReference type="ARBA" id="ARBA00023002"/>
    </source>
</evidence>
<dbReference type="EMBL" id="BAABAS010000029">
    <property type="protein sequence ID" value="GAA4242001.1"/>
    <property type="molecule type" value="Genomic_DNA"/>
</dbReference>
<dbReference type="SUPFAM" id="SSF51430">
    <property type="entry name" value="NAD(P)-linked oxidoreductase"/>
    <property type="match status" value="1"/>
</dbReference>
<dbReference type="InterPro" id="IPR036812">
    <property type="entry name" value="NAD(P)_OxRdtase_dom_sf"/>
</dbReference>
<dbReference type="Proteomes" id="UP001501710">
    <property type="component" value="Unassembled WGS sequence"/>
</dbReference>
<accession>A0ABP8CQ01</accession>
<dbReference type="InterPro" id="IPR050791">
    <property type="entry name" value="Aldo-Keto_reductase"/>
</dbReference>
<proteinExistence type="predicted"/>
<dbReference type="Gene3D" id="3.20.20.100">
    <property type="entry name" value="NADP-dependent oxidoreductase domain"/>
    <property type="match status" value="1"/>
</dbReference>
<evidence type="ECO:0000313" key="3">
    <source>
        <dbReference type="EMBL" id="GAA4242001.1"/>
    </source>
</evidence>
<reference evidence="4" key="1">
    <citation type="journal article" date="2019" name="Int. J. Syst. Evol. Microbiol.">
        <title>The Global Catalogue of Microorganisms (GCM) 10K type strain sequencing project: providing services to taxonomists for standard genome sequencing and annotation.</title>
        <authorList>
            <consortium name="The Broad Institute Genomics Platform"/>
            <consortium name="The Broad Institute Genome Sequencing Center for Infectious Disease"/>
            <person name="Wu L."/>
            <person name="Ma J."/>
        </authorList>
    </citation>
    <scope>NUCLEOTIDE SEQUENCE [LARGE SCALE GENOMIC DNA]</scope>
    <source>
        <strain evidence="4">JCM 17440</strain>
    </source>
</reference>
<dbReference type="PANTHER" id="PTHR43625:SF40">
    <property type="entry name" value="ALDO-KETO REDUCTASE YAKC [NADP(+)]"/>
    <property type="match status" value="1"/>
</dbReference>
<sequence length="307" mass="32615">MTTTQTTPGGHFDIGGDLRVARMGFGAMRLAISGLDGPPNDRDTGLKVVRGAVELGVDHIDTAAFYYVQDGPAANEMIRAALAPYPDGLVIATKVGPYRGPDERHPSGEIPASGLRAEVERNLRELGRDHLDLVYLRPGGMEEPTDAPIGERFAVLAALREEGIIRHLGVSHVSMAQFAEAREIAPVTAIQNRFDITQPEDTELLALCEREGIAYAPYFPLGGFGVPDDDRVNTIAARHGATPAQVLLAGLLALSPVMLAIPGTGSPAHLEENMAAAGIALTPDDLAVLSRRDDAPYPPEGPVVRGR</sequence>
<protein>
    <submittedName>
        <fullName evidence="3">Aldo/keto reductase</fullName>
    </submittedName>
</protein>
<dbReference type="CDD" id="cd19088">
    <property type="entry name" value="AKR_AKR13B1"/>
    <property type="match status" value="1"/>
</dbReference>
<dbReference type="PRINTS" id="PR00069">
    <property type="entry name" value="ALDKETRDTASE"/>
</dbReference>
<dbReference type="RefSeq" id="WP_344907210.1">
    <property type="nucleotide sequence ID" value="NZ_BAABAS010000029.1"/>
</dbReference>
<feature type="domain" description="NADP-dependent oxidoreductase" evidence="2">
    <location>
        <begin position="22"/>
        <end position="287"/>
    </location>
</feature>
<keyword evidence="1" id="KW-0560">Oxidoreductase</keyword>
<organism evidence="3 4">
    <name type="scientific">Actinomadura meridiana</name>
    <dbReference type="NCBI Taxonomy" id="559626"/>
    <lineage>
        <taxon>Bacteria</taxon>
        <taxon>Bacillati</taxon>
        <taxon>Actinomycetota</taxon>
        <taxon>Actinomycetes</taxon>
        <taxon>Streptosporangiales</taxon>
        <taxon>Thermomonosporaceae</taxon>
        <taxon>Actinomadura</taxon>
    </lineage>
</organism>
<evidence type="ECO:0000313" key="4">
    <source>
        <dbReference type="Proteomes" id="UP001501710"/>
    </source>
</evidence>
<comment type="caution">
    <text evidence="3">The sequence shown here is derived from an EMBL/GenBank/DDBJ whole genome shotgun (WGS) entry which is preliminary data.</text>
</comment>
<dbReference type="InterPro" id="IPR020471">
    <property type="entry name" value="AKR"/>
</dbReference>
<gene>
    <name evidence="3" type="ORF">GCM10022254_73120</name>
</gene>
<keyword evidence="4" id="KW-1185">Reference proteome</keyword>
<dbReference type="Pfam" id="PF00248">
    <property type="entry name" value="Aldo_ket_red"/>
    <property type="match status" value="1"/>
</dbReference>
<evidence type="ECO:0000259" key="2">
    <source>
        <dbReference type="Pfam" id="PF00248"/>
    </source>
</evidence>
<name>A0ABP8CQ01_9ACTN</name>
<dbReference type="InterPro" id="IPR023210">
    <property type="entry name" value="NADP_OxRdtase_dom"/>
</dbReference>